<dbReference type="InterPro" id="IPR002048">
    <property type="entry name" value="EF_hand_dom"/>
</dbReference>
<name>A0A504YCN7_FASGI</name>
<dbReference type="STRING" id="46835.A0A504YCN7"/>
<dbReference type="InterPro" id="IPR011992">
    <property type="entry name" value="EF-hand-dom_pair"/>
</dbReference>
<dbReference type="GO" id="GO:0005509">
    <property type="term" value="F:calcium ion binding"/>
    <property type="evidence" value="ECO:0007669"/>
    <property type="project" value="InterPro"/>
</dbReference>
<dbReference type="Gene3D" id="1.10.238.10">
    <property type="entry name" value="EF-hand"/>
    <property type="match status" value="1"/>
</dbReference>
<protein>
    <submittedName>
        <fullName evidence="4">Ras and EF-hand domain-containing protein</fullName>
    </submittedName>
</protein>
<reference evidence="4 5" key="1">
    <citation type="submission" date="2019-04" db="EMBL/GenBank/DDBJ databases">
        <title>Annotation for the trematode Fasciola gigantica.</title>
        <authorList>
            <person name="Choi Y.-J."/>
        </authorList>
    </citation>
    <scope>NUCLEOTIDE SEQUENCE [LARGE SCALE GENOMIC DNA]</scope>
    <source>
        <strain evidence="4">Uganda_cow_1</strain>
    </source>
</reference>
<gene>
    <name evidence="4" type="ORF">FGIG_02809</name>
</gene>
<dbReference type="SUPFAM" id="SSF47473">
    <property type="entry name" value="EF-hand"/>
    <property type="match status" value="1"/>
</dbReference>
<evidence type="ECO:0000259" key="3">
    <source>
        <dbReference type="PROSITE" id="PS50222"/>
    </source>
</evidence>
<evidence type="ECO:0000256" key="1">
    <source>
        <dbReference type="ARBA" id="ARBA00022837"/>
    </source>
</evidence>
<dbReference type="Pfam" id="PF13499">
    <property type="entry name" value="EF-hand_7"/>
    <property type="match status" value="1"/>
</dbReference>
<proteinExistence type="predicted"/>
<dbReference type="AlphaFoldDB" id="A0A504YCN7"/>
<dbReference type="EMBL" id="SUNJ01010754">
    <property type="protein sequence ID" value="TPP59412.1"/>
    <property type="molecule type" value="Genomic_DNA"/>
</dbReference>
<organism evidence="4 5">
    <name type="scientific">Fasciola gigantica</name>
    <name type="common">Giant liver fluke</name>
    <dbReference type="NCBI Taxonomy" id="46835"/>
    <lineage>
        <taxon>Eukaryota</taxon>
        <taxon>Metazoa</taxon>
        <taxon>Spiralia</taxon>
        <taxon>Lophotrochozoa</taxon>
        <taxon>Platyhelminthes</taxon>
        <taxon>Trematoda</taxon>
        <taxon>Digenea</taxon>
        <taxon>Plagiorchiida</taxon>
        <taxon>Echinostomata</taxon>
        <taxon>Echinostomatoidea</taxon>
        <taxon>Fasciolidae</taxon>
        <taxon>Fasciola</taxon>
    </lineage>
</organism>
<accession>A0A504YCN7</accession>
<dbReference type="CDD" id="cd00051">
    <property type="entry name" value="EFh"/>
    <property type="match status" value="1"/>
</dbReference>
<feature type="region of interest" description="Disordered" evidence="2">
    <location>
        <begin position="1"/>
        <end position="27"/>
    </location>
</feature>
<evidence type="ECO:0000313" key="4">
    <source>
        <dbReference type="EMBL" id="TPP59412.1"/>
    </source>
</evidence>
<dbReference type="PROSITE" id="PS50222">
    <property type="entry name" value="EF_HAND_2"/>
    <property type="match status" value="1"/>
</dbReference>
<sequence length="225" mass="24952">MNDSVNRRQSSVLSSESSGGHTARFRHSRTSSADSIFEDLSHKANNLFAHLDEEQKEYLDASVLAKAYGSHLNESQMSQLVKQIDQDGDGRVSLEDFLRCLRRIAGRNSMIRASLGTRTSVTRRAVTAQGSNASTSSESTRSRLTSDDATSSELEGRNGLPKNIHRPSVAFKPSQCRERNKKRLINCLTSNAAQYRQQSVDTQHRFGVPLAELPNVDNCLGALQW</sequence>
<keyword evidence="1" id="KW-0106">Calcium</keyword>
<feature type="region of interest" description="Disordered" evidence="2">
    <location>
        <begin position="123"/>
        <end position="176"/>
    </location>
</feature>
<feature type="domain" description="EF-hand" evidence="3">
    <location>
        <begin position="72"/>
        <end position="107"/>
    </location>
</feature>
<evidence type="ECO:0000313" key="5">
    <source>
        <dbReference type="Proteomes" id="UP000316759"/>
    </source>
</evidence>
<keyword evidence="5" id="KW-1185">Reference proteome</keyword>
<dbReference type="OrthoDB" id="9989112at2759"/>
<dbReference type="InterPro" id="IPR018247">
    <property type="entry name" value="EF_Hand_1_Ca_BS"/>
</dbReference>
<comment type="caution">
    <text evidence="4">The sequence shown here is derived from an EMBL/GenBank/DDBJ whole genome shotgun (WGS) entry which is preliminary data.</text>
</comment>
<evidence type="ECO:0000256" key="2">
    <source>
        <dbReference type="SAM" id="MobiDB-lite"/>
    </source>
</evidence>
<dbReference type="Proteomes" id="UP000316759">
    <property type="component" value="Unassembled WGS sequence"/>
</dbReference>
<dbReference type="PROSITE" id="PS00018">
    <property type="entry name" value="EF_HAND_1"/>
    <property type="match status" value="1"/>
</dbReference>
<feature type="compositionally biased region" description="Low complexity" evidence="2">
    <location>
        <begin position="123"/>
        <end position="139"/>
    </location>
</feature>